<evidence type="ECO:0000313" key="3">
    <source>
        <dbReference type="WBParaSite" id="HPBE_0002432601-mRNA-1"/>
    </source>
</evidence>
<proteinExistence type="predicted"/>
<dbReference type="WBParaSite" id="HPBE_0002432601-mRNA-1">
    <property type="protein sequence ID" value="HPBE_0002432601-mRNA-1"/>
    <property type="gene ID" value="HPBE_0002432601"/>
</dbReference>
<reference evidence="1 2" key="1">
    <citation type="submission" date="2018-11" db="EMBL/GenBank/DDBJ databases">
        <authorList>
            <consortium name="Pathogen Informatics"/>
        </authorList>
    </citation>
    <scope>NUCLEOTIDE SEQUENCE [LARGE SCALE GENOMIC DNA]</scope>
</reference>
<accession>A0A3P8HDF8</accession>
<dbReference type="AlphaFoldDB" id="A0A183GNQ6"/>
<organism evidence="2 3">
    <name type="scientific">Heligmosomoides polygyrus</name>
    <name type="common">Parasitic roundworm</name>
    <dbReference type="NCBI Taxonomy" id="6339"/>
    <lineage>
        <taxon>Eukaryota</taxon>
        <taxon>Metazoa</taxon>
        <taxon>Ecdysozoa</taxon>
        <taxon>Nematoda</taxon>
        <taxon>Chromadorea</taxon>
        <taxon>Rhabditida</taxon>
        <taxon>Rhabditina</taxon>
        <taxon>Rhabditomorpha</taxon>
        <taxon>Strongyloidea</taxon>
        <taxon>Heligmosomidae</taxon>
        <taxon>Heligmosomoides</taxon>
    </lineage>
</organism>
<sequence length="261" mass="29851">MNVETSLAALPLVRSEAEQDEVYVSSVKATVKYLVKVALKTAEYDDFVEIVSKLVDEFQDVIACFAVELTKKLAKLSLPLIDRPGPAHESFVWQSFYGVFTVILNAVKDDRDTVEKIEPSILNVVGFIICARATSRSGVLHVWSSRCPDGVEIALTMEYRSGERTDRSVRRRRCRLPGAREGVYKFYDVVIDVMASLLQLHVCESLWRVYYDLCFMYKYRKSPNNVTFKSELLSSWNSCFKERTTPKYVLDVLKLQASVWT</sequence>
<gene>
    <name evidence="1" type="ORF">HPBE_LOCUS24324</name>
</gene>
<accession>A0A183GNQ6</accession>
<dbReference type="EMBL" id="UZAH01036194">
    <property type="protein sequence ID" value="VDP44383.1"/>
    <property type="molecule type" value="Genomic_DNA"/>
</dbReference>
<protein>
    <submittedName>
        <fullName evidence="3">ARM repeat superfamily protein</fullName>
    </submittedName>
</protein>
<reference evidence="3" key="2">
    <citation type="submission" date="2019-09" db="UniProtKB">
        <authorList>
            <consortium name="WormBaseParasite"/>
        </authorList>
    </citation>
    <scope>IDENTIFICATION</scope>
</reference>
<name>A0A183GNQ6_HELPZ</name>
<dbReference type="Proteomes" id="UP000050761">
    <property type="component" value="Unassembled WGS sequence"/>
</dbReference>
<evidence type="ECO:0000313" key="2">
    <source>
        <dbReference type="Proteomes" id="UP000050761"/>
    </source>
</evidence>
<evidence type="ECO:0000313" key="1">
    <source>
        <dbReference type="EMBL" id="VDP44383.1"/>
    </source>
</evidence>
<keyword evidence="2" id="KW-1185">Reference proteome</keyword>